<dbReference type="Proteomes" id="UP000326852">
    <property type="component" value="Unassembled WGS sequence"/>
</dbReference>
<comment type="caution">
    <text evidence="3">The sequence shown here is derived from an EMBL/GenBank/DDBJ whole genome shotgun (WGS) entry which is preliminary data.</text>
</comment>
<keyword evidence="4" id="KW-1185">Reference proteome</keyword>
<dbReference type="GO" id="GO:0003677">
    <property type="term" value="F:DNA binding"/>
    <property type="evidence" value="ECO:0007669"/>
    <property type="project" value="InterPro"/>
</dbReference>
<feature type="domain" description="HTH luxR-type" evidence="2">
    <location>
        <begin position="667"/>
        <end position="724"/>
    </location>
</feature>
<dbReference type="SUPFAM" id="SSF52540">
    <property type="entry name" value="P-loop containing nucleoside triphosphate hydrolases"/>
    <property type="match status" value="1"/>
</dbReference>
<dbReference type="AlphaFoldDB" id="A0A5N6MG02"/>
<accession>A0A5N6MG02</accession>
<dbReference type="Gene3D" id="1.25.40.10">
    <property type="entry name" value="Tetratricopeptide repeat domain"/>
    <property type="match status" value="1"/>
</dbReference>
<dbReference type="InterPro" id="IPR000792">
    <property type="entry name" value="Tscrpt_reg_LuxR_C"/>
</dbReference>
<dbReference type="InterPro" id="IPR016032">
    <property type="entry name" value="Sig_transdc_resp-reg_C-effctor"/>
</dbReference>
<reference evidence="3 4" key="1">
    <citation type="submission" date="2019-08" db="EMBL/GenBank/DDBJ databases">
        <title>Arthrobacter sp. nov., isolated from plateau pika and Tibetan wild ass.</title>
        <authorList>
            <person name="Ge Y."/>
        </authorList>
    </citation>
    <scope>NUCLEOTIDE SEQUENCE [LARGE SCALE GENOMIC DNA]</scope>
    <source>
        <strain evidence="3 4">785</strain>
    </source>
</reference>
<gene>
    <name evidence="3" type="ORF">GD627_13205</name>
</gene>
<evidence type="ECO:0000313" key="3">
    <source>
        <dbReference type="EMBL" id="KAD3515234.1"/>
    </source>
</evidence>
<dbReference type="GO" id="GO:0006355">
    <property type="term" value="P:regulation of DNA-templated transcription"/>
    <property type="evidence" value="ECO:0007669"/>
    <property type="project" value="InterPro"/>
</dbReference>
<protein>
    <recommendedName>
        <fullName evidence="2">HTH luxR-type domain-containing protein</fullName>
    </recommendedName>
</protein>
<dbReference type="InterPro" id="IPR027417">
    <property type="entry name" value="P-loop_NTPase"/>
</dbReference>
<sequence>MEAALLRGSPDGSREPGPRAEAVPAQIRNAAAGAMEALTEGKSVLVTGAAGAGKSTVMATVLAGLGSGYSVLQLRGSASWAGKDFDGLLWLLSELPPELLSDPVYVLQFVRRVLKEKAAGRRLVISVENMGELDNASVAVLLQLCRAGCALLLATVRELSSCSSELVRWWAEGSVHREALEPLNPAATRVLLEELAGGKVSNRVVAQVQARALGNPLLSAMFLREQLDAGTVLKRRGTLVWTGAVSYSGALAERVAAETSGLGPAERYAADVLAVAGAVPPLLLLQVADPAAVERLERDRLLTSGPPGTVQLKDPVLAAAAAALVPHGRAAEIRSRLDAVAGGSFLRTGREPSSAARRTAATAAVYAAADLSRRGRWEEAAAAARVCLDASTEPDADGGRRPDLASELFHVFLRCGEVHQAADLLARTEQGAADTELDGGNDLCGGTVHALGGRADRALDCLERAIAQFEEDGSAHLLALARTAAAYACLVLDDVETARAYLAAAVPGDPGPDRGDPAASVAVHTGPWADLTACFSGLCAVRGLSAAAAGTGPDLPGTLLVLAAAALQGRPGAAGELGTTAAGCSGDAARMYLELAEGLTASEPAAILRAAERAYGRGQFLMAHEAARHAADLSRGAADRPRLRAATRLANTSYRMLRTSHSVTDRLPELTGFEQRLALGAAAGTSSSHLAAALHLSPRTVDWHLGRIFAKLRVSGRAELRECLETEEQRT</sequence>
<feature type="region of interest" description="Disordered" evidence="1">
    <location>
        <begin position="1"/>
        <end position="21"/>
    </location>
</feature>
<dbReference type="EMBL" id="VTFX01000005">
    <property type="protein sequence ID" value="KAD3515234.1"/>
    <property type="molecule type" value="Genomic_DNA"/>
</dbReference>
<dbReference type="Pfam" id="PF00196">
    <property type="entry name" value="GerE"/>
    <property type="match status" value="1"/>
</dbReference>
<dbReference type="InterPro" id="IPR036388">
    <property type="entry name" value="WH-like_DNA-bd_sf"/>
</dbReference>
<dbReference type="InterPro" id="IPR011990">
    <property type="entry name" value="TPR-like_helical_dom_sf"/>
</dbReference>
<name>A0A5N6MG02_9MICC</name>
<proteinExistence type="predicted"/>
<organism evidence="3 4">
    <name type="scientific">Arthrobacter yangruifuii</name>
    <dbReference type="NCBI Taxonomy" id="2606616"/>
    <lineage>
        <taxon>Bacteria</taxon>
        <taxon>Bacillati</taxon>
        <taxon>Actinomycetota</taxon>
        <taxon>Actinomycetes</taxon>
        <taxon>Micrococcales</taxon>
        <taxon>Micrococcaceae</taxon>
        <taxon>Arthrobacter</taxon>
    </lineage>
</organism>
<dbReference type="SUPFAM" id="SSF46894">
    <property type="entry name" value="C-terminal effector domain of the bipartite response regulators"/>
    <property type="match status" value="1"/>
</dbReference>
<dbReference type="SMART" id="SM00421">
    <property type="entry name" value="HTH_LUXR"/>
    <property type="match status" value="1"/>
</dbReference>
<evidence type="ECO:0000256" key="1">
    <source>
        <dbReference type="SAM" id="MobiDB-lite"/>
    </source>
</evidence>
<evidence type="ECO:0000259" key="2">
    <source>
        <dbReference type="SMART" id="SM00421"/>
    </source>
</evidence>
<evidence type="ECO:0000313" key="4">
    <source>
        <dbReference type="Proteomes" id="UP000326852"/>
    </source>
</evidence>
<dbReference type="Gene3D" id="1.10.10.10">
    <property type="entry name" value="Winged helix-like DNA-binding domain superfamily/Winged helix DNA-binding domain"/>
    <property type="match status" value="1"/>
</dbReference>